<gene>
    <name evidence="1" type="ORF">PR048_025424</name>
</gene>
<sequence length="147" mass="17079">MPLVGEFSRGFLVFLALTFQRSSLIGFQDLDVKSRPNLFSHSPSLQTLAWPALGSDEKLRCLYRRNFEQSQAPWFPVWWRGFLQFLKETQLWAQVYESAIRREHALIRHLPEHSITHEAVTRTASCRNWALALPNSSKQESPLPARE</sequence>
<proteinExistence type="predicted"/>
<dbReference type="Proteomes" id="UP001159363">
    <property type="component" value="Chromosome 9"/>
</dbReference>
<organism evidence="1 2">
    <name type="scientific">Dryococelus australis</name>
    <dbReference type="NCBI Taxonomy" id="614101"/>
    <lineage>
        <taxon>Eukaryota</taxon>
        <taxon>Metazoa</taxon>
        <taxon>Ecdysozoa</taxon>
        <taxon>Arthropoda</taxon>
        <taxon>Hexapoda</taxon>
        <taxon>Insecta</taxon>
        <taxon>Pterygota</taxon>
        <taxon>Neoptera</taxon>
        <taxon>Polyneoptera</taxon>
        <taxon>Phasmatodea</taxon>
        <taxon>Verophasmatodea</taxon>
        <taxon>Anareolatae</taxon>
        <taxon>Phasmatidae</taxon>
        <taxon>Eurycanthinae</taxon>
        <taxon>Dryococelus</taxon>
    </lineage>
</organism>
<dbReference type="EMBL" id="JARBHB010000010">
    <property type="protein sequence ID" value="KAJ8874561.1"/>
    <property type="molecule type" value="Genomic_DNA"/>
</dbReference>
<keyword evidence="2" id="KW-1185">Reference proteome</keyword>
<protein>
    <submittedName>
        <fullName evidence="1">Uncharacterized protein</fullName>
    </submittedName>
</protein>
<evidence type="ECO:0000313" key="1">
    <source>
        <dbReference type="EMBL" id="KAJ8874561.1"/>
    </source>
</evidence>
<comment type="caution">
    <text evidence="1">The sequence shown here is derived from an EMBL/GenBank/DDBJ whole genome shotgun (WGS) entry which is preliminary data.</text>
</comment>
<evidence type="ECO:0000313" key="2">
    <source>
        <dbReference type="Proteomes" id="UP001159363"/>
    </source>
</evidence>
<reference evidence="1 2" key="1">
    <citation type="submission" date="2023-02" db="EMBL/GenBank/DDBJ databases">
        <title>LHISI_Scaffold_Assembly.</title>
        <authorList>
            <person name="Stuart O.P."/>
            <person name="Cleave R."/>
            <person name="Magrath M.J.L."/>
            <person name="Mikheyev A.S."/>
        </authorList>
    </citation>
    <scope>NUCLEOTIDE SEQUENCE [LARGE SCALE GENOMIC DNA]</scope>
    <source>
        <strain evidence="1">Daus_M_001</strain>
        <tissue evidence="1">Leg muscle</tissue>
    </source>
</reference>
<name>A0ABQ9GR90_9NEOP</name>
<accession>A0ABQ9GR90</accession>